<evidence type="ECO:0000313" key="2">
    <source>
        <dbReference type="EMBL" id="TVU30948.1"/>
    </source>
</evidence>
<proteinExistence type="predicted"/>
<dbReference type="Proteomes" id="UP000324897">
    <property type="component" value="Chromosome 1"/>
</dbReference>
<protein>
    <submittedName>
        <fullName evidence="2">Uncharacterized protein</fullName>
    </submittedName>
</protein>
<dbReference type="AlphaFoldDB" id="A0A5J9V614"/>
<dbReference type="EMBL" id="RWGY01000013">
    <property type="protein sequence ID" value="TVU26886.1"/>
    <property type="molecule type" value="Genomic_DNA"/>
</dbReference>
<sequence>MRPPPPFSLLLGHGALAVPTTLLPRRTPPLPPHFSTHCPGEAFASISWRKQPSSQICLRQSCVRNSVLVLLLPDCNQADELMPLAASSPPSCRQGSLCFHHGDRKETSGDRSKHGLIFDYKSKPSIV</sequence>
<feature type="non-terminal residue" evidence="2">
    <location>
        <position position="1"/>
    </location>
</feature>
<dbReference type="Gramene" id="TVU26886">
    <property type="protein sequence ID" value="TVU26886"/>
    <property type="gene ID" value="EJB05_29457"/>
</dbReference>
<keyword evidence="3" id="KW-1185">Reference proteome</keyword>
<comment type="caution">
    <text evidence="2">The sequence shown here is derived from an EMBL/GenBank/DDBJ whole genome shotgun (WGS) entry which is preliminary data.</text>
</comment>
<dbReference type="EMBL" id="RWGY01000011">
    <property type="protein sequence ID" value="TVU30948.1"/>
    <property type="molecule type" value="Genomic_DNA"/>
</dbReference>
<evidence type="ECO:0000313" key="1">
    <source>
        <dbReference type="EMBL" id="TVU26886.1"/>
    </source>
</evidence>
<dbReference type="Proteomes" id="UP000324897">
    <property type="component" value="Chromosome 2"/>
</dbReference>
<gene>
    <name evidence="2" type="ORF">EJB05_22606</name>
    <name evidence="1" type="ORF">EJB05_29457</name>
</gene>
<reference evidence="2 3" key="1">
    <citation type="journal article" date="2019" name="Sci. Rep.">
        <title>A high-quality genome of Eragrostis curvula grass provides insights into Poaceae evolution and supports new strategies to enhance forage quality.</title>
        <authorList>
            <person name="Carballo J."/>
            <person name="Santos B.A.C.M."/>
            <person name="Zappacosta D."/>
            <person name="Garbus I."/>
            <person name="Selva J.P."/>
            <person name="Gallo C.A."/>
            <person name="Diaz A."/>
            <person name="Albertini E."/>
            <person name="Caccamo M."/>
            <person name="Echenique V."/>
        </authorList>
    </citation>
    <scope>NUCLEOTIDE SEQUENCE [LARGE SCALE GENOMIC DNA]</scope>
    <source>
        <strain evidence="3">cv. Victoria</strain>
        <tissue evidence="2">Leaf</tissue>
    </source>
</reference>
<accession>A0A5J9V614</accession>
<evidence type="ECO:0000313" key="3">
    <source>
        <dbReference type="Proteomes" id="UP000324897"/>
    </source>
</evidence>
<dbReference type="Gramene" id="TVU30948">
    <property type="protein sequence ID" value="TVU30948"/>
    <property type="gene ID" value="EJB05_22606"/>
</dbReference>
<name>A0A5J9V614_9POAL</name>
<organism evidence="2 3">
    <name type="scientific">Eragrostis curvula</name>
    <name type="common">weeping love grass</name>
    <dbReference type="NCBI Taxonomy" id="38414"/>
    <lineage>
        <taxon>Eukaryota</taxon>
        <taxon>Viridiplantae</taxon>
        <taxon>Streptophyta</taxon>
        <taxon>Embryophyta</taxon>
        <taxon>Tracheophyta</taxon>
        <taxon>Spermatophyta</taxon>
        <taxon>Magnoliopsida</taxon>
        <taxon>Liliopsida</taxon>
        <taxon>Poales</taxon>
        <taxon>Poaceae</taxon>
        <taxon>PACMAD clade</taxon>
        <taxon>Chloridoideae</taxon>
        <taxon>Eragrostideae</taxon>
        <taxon>Eragrostidinae</taxon>
        <taxon>Eragrostis</taxon>
    </lineage>
</organism>